<keyword evidence="2" id="KW-1185">Reference proteome</keyword>
<dbReference type="AlphaFoldDB" id="A0AA35WU44"/>
<reference evidence="1" key="1">
    <citation type="submission" date="2023-03" db="EMBL/GenBank/DDBJ databases">
        <authorList>
            <person name="Steffen K."/>
            <person name="Cardenas P."/>
        </authorList>
    </citation>
    <scope>NUCLEOTIDE SEQUENCE</scope>
</reference>
<dbReference type="EMBL" id="CASHTH010002696">
    <property type="protein sequence ID" value="CAI8033833.1"/>
    <property type="molecule type" value="Genomic_DNA"/>
</dbReference>
<evidence type="ECO:0000313" key="2">
    <source>
        <dbReference type="Proteomes" id="UP001174909"/>
    </source>
</evidence>
<accession>A0AA35WU44</accession>
<proteinExistence type="predicted"/>
<gene>
    <name evidence="1" type="ORF">GBAR_LOCUS19084</name>
</gene>
<name>A0AA35WU44_GEOBA</name>
<organism evidence="1 2">
    <name type="scientific">Geodia barretti</name>
    <name type="common">Barrett's horny sponge</name>
    <dbReference type="NCBI Taxonomy" id="519541"/>
    <lineage>
        <taxon>Eukaryota</taxon>
        <taxon>Metazoa</taxon>
        <taxon>Porifera</taxon>
        <taxon>Demospongiae</taxon>
        <taxon>Heteroscleromorpha</taxon>
        <taxon>Tetractinellida</taxon>
        <taxon>Astrophorina</taxon>
        <taxon>Geodiidae</taxon>
        <taxon>Geodia</taxon>
    </lineage>
</organism>
<comment type="caution">
    <text evidence="1">The sequence shown here is derived from an EMBL/GenBank/DDBJ whole genome shotgun (WGS) entry which is preliminary data.</text>
</comment>
<dbReference type="Proteomes" id="UP001174909">
    <property type="component" value="Unassembled WGS sequence"/>
</dbReference>
<sequence length="67" mass="7394">MLTPSKEVLQQAFAAGFDSIDDGDTFYQGFNACLSAQGYAKREDISCTCPDHGTHGHLPECRWVKVE</sequence>
<protein>
    <submittedName>
        <fullName evidence="1">Uncharacterized protein</fullName>
    </submittedName>
</protein>
<evidence type="ECO:0000313" key="1">
    <source>
        <dbReference type="EMBL" id="CAI8033833.1"/>
    </source>
</evidence>